<dbReference type="EMBL" id="ML014166">
    <property type="protein sequence ID" value="RKP01609.1"/>
    <property type="molecule type" value="Genomic_DNA"/>
</dbReference>
<comment type="catalytic activity">
    <reaction evidence="1">
        <text>Hydrolysis of terminal non-reducing N-acetyl-D-hexosamine residues in N-acetyl-beta-D-hexosaminides.</text>
        <dbReference type="EC" id="3.2.1.52"/>
    </reaction>
</comment>
<organism evidence="7 8">
    <name type="scientific">Caulochytrium protostelioides</name>
    <dbReference type="NCBI Taxonomy" id="1555241"/>
    <lineage>
        <taxon>Eukaryota</taxon>
        <taxon>Fungi</taxon>
        <taxon>Fungi incertae sedis</taxon>
        <taxon>Chytridiomycota</taxon>
        <taxon>Chytridiomycota incertae sedis</taxon>
        <taxon>Chytridiomycetes</taxon>
        <taxon>Caulochytriales</taxon>
        <taxon>Caulochytriaceae</taxon>
        <taxon>Caulochytrium</taxon>
    </lineage>
</organism>
<reference evidence="8" key="1">
    <citation type="journal article" date="2018" name="Nat. Microbiol.">
        <title>Leveraging single-cell genomics to expand the fungal tree of life.</title>
        <authorList>
            <person name="Ahrendt S.R."/>
            <person name="Quandt C.A."/>
            <person name="Ciobanu D."/>
            <person name="Clum A."/>
            <person name="Salamov A."/>
            <person name="Andreopoulos B."/>
            <person name="Cheng J.F."/>
            <person name="Woyke T."/>
            <person name="Pelin A."/>
            <person name="Henrissat B."/>
            <person name="Reynolds N.K."/>
            <person name="Benny G.L."/>
            <person name="Smith M.E."/>
            <person name="James T.Y."/>
            <person name="Grigoriev I.V."/>
        </authorList>
    </citation>
    <scope>NUCLEOTIDE SEQUENCE [LARGE SCALE GENOMIC DNA]</scope>
    <source>
        <strain evidence="8">ATCC 52028</strain>
    </source>
</reference>
<evidence type="ECO:0000256" key="3">
    <source>
        <dbReference type="ARBA" id="ARBA00012663"/>
    </source>
</evidence>
<evidence type="ECO:0000259" key="6">
    <source>
        <dbReference type="Pfam" id="PF18088"/>
    </source>
</evidence>
<dbReference type="Proteomes" id="UP000274922">
    <property type="component" value="Unassembled WGS sequence"/>
</dbReference>
<dbReference type="EC" id="3.2.1.52" evidence="3"/>
<dbReference type="STRING" id="1555241.A0A4V1IUS8"/>
<feature type="domain" description="Glycoside Hydrolase 20C C-terminal" evidence="6">
    <location>
        <begin position="475"/>
        <end position="665"/>
    </location>
</feature>
<evidence type="ECO:0000313" key="8">
    <source>
        <dbReference type="Proteomes" id="UP000274922"/>
    </source>
</evidence>
<dbReference type="AlphaFoldDB" id="A0A4V1IUS8"/>
<dbReference type="CDD" id="cd06565">
    <property type="entry name" value="GH20_GcnA-like"/>
    <property type="match status" value="1"/>
</dbReference>
<evidence type="ECO:0000259" key="5">
    <source>
        <dbReference type="Pfam" id="PF00728"/>
    </source>
</evidence>
<dbReference type="OrthoDB" id="2100085at2759"/>
<feature type="domain" description="Glycoside hydrolase family 20 catalytic" evidence="5">
    <location>
        <begin position="190"/>
        <end position="339"/>
    </location>
</feature>
<dbReference type="Gene3D" id="1.20.120.670">
    <property type="entry name" value="N-acetyl-b-d-glucoasminidase"/>
    <property type="match status" value="1"/>
</dbReference>
<dbReference type="Pfam" id="PF18088">
    <property type="entry name" value="Glyco_H_20C_C"/>
    <property type="match status" value="1"/>
</dbReference>
<evidence type="ECO:0000256" key="2">
    <source>
        <dbReference type="ARBA" id="ARBA00006285"/>
    </source>
</evidence>
<dbReference type="InterPro" id="IPR038901">
    <property type="entry name" value="HEXDC-like"/>
</dbReference>
<proteinExistence type="inferred from homology"/>
<evidence type="ECO:0000313" key="7">
    <source>
        <dbReference type="EMBL" id="RKP01609.1"/>
    </source>
</evidence>
<comment type="similarity">
    <text evidence="2">Belongs to the glycosyl hydrolase 20 family.</text>
</comment>
<dbReference type="GO" id="GO:0005975">
    <property type="term" value="P:carbohydrate metabolic process"/>
    <property type="evidence" value="ECO:0007669"/>
    <property type="project" value="InterPro"/>
</dbReference>
<accession>A0A4V1IUS8</accession>
<dbReference type="InterPro" id="IPR041063">
    <property type="entry name" value="Glyco_H_20C_C"/>
</dbReference>
<dbReference type="PANTHER" id="PTHR21040">
    <property type="entry name" value="BCDNA.GH04120"/>
    <property type="match status" value="1"/>
</dbReference>
<keyword evidence="8" id="KW-1185">Reference proteome</keyword>
<dbReference type="InterPro" id="IPR015883">
    <property type="entry name" value="Glyco_hydro_20_cat"/>
</dbReference>
<dbReference type="SUPFAM" id="SSF51445">
    <property type="entry name" value="(Trans)glycosidases"/>
    <property type="match status" value="1"/>
</dbReference>
<keyword evidence="4" id="KW-0378">Hydrolase</keyword>
<protein>
    <recommendedName>
        <fullName evidence="3">beta-N-acetylhexosaminidase</fullName>
        <ecNumber evidence="3">3.2.1.52</ecNumber>
    </recommendedName>
</protein>
<gene>
    <name evidence="7" type="ORF">CXG81DRAFT_11762</name>
</gene>
<name>A0A4V1IUS8_9FUNG</name>
<dbReference type="GO" id="GO:0004563">
    <property type="term" value="F:beta-N-acetylhexosaminidase activity"/>
    <property type="evidence" value="ECO:0007669"/>
    <property type="project" value="UniProtKB-EC"/>
</dbReference>
<evidence type="ECO:0000256" key="1">
    <source>
        <dbReference type="ARBA" id="ARBA00001231"/>
    </source>
</evidence>
<sequence>MITEDEREHEDHPLLPAAAAPALAGLSDLPAAHVLLRFYQTNALPNGSLQVTCHSVNAPLSTTSSDAPAHDGSAAVAAAAAGGAVDPQPPYEVEVRYHRPIQAFRALGRIMGAVVDLDANGYPFVRLQFSETCQFDSVGTMMDNSRCAVLNVPTVMYSLRCCALFGLSTFQLYTEDTYEVEGQPFFGYLRGRFSQQELRHLDRYAARFGIEMFPCIQTLGHMGQILQWPQYAHLRDTHEVLLAGSEETYAHIERTIMAVAQSFKSRRIHIGMDESHGVGEGRYRQLFPNSNKDPTDVFVEHLQRVSDICVRHGLQPLIWSDMLFTLANKNNSLSGYYDNNGLPQELQTQLPSKVQLVYWDYYHTRPDVYQRKIHHHRELGCEPWVAGGIWTWNRLYTALGFSFEASRACLKACKRDNVRNVFVTTWGDDGNEVDILSAFPGLAFYGEHAYTPDEEIDICQLKRTFAAVVGGNLDDWVYASKLDQPMASSQAAMAASARTQFPPNASKWLLWQDPFYAMFSPQYADLDLEAFYGNLARSLARATKRPGYPMNTRLRFPQYIAEVLAIKAHLRDALVTAYRRGDRAALARLNQTQVAGLRRAVDRLWTHHRDRVWLRTYKPFGLEILELRYGAIRTRLASLQDRIEDHVRGRRDRIEEFEADVCEVYAGARAEMVLDFGRAYTPARALGTG</sequence>
<dbReference type="InterPro" id="IPR017853">
    <property type="entry name" value="GH"/>
</dbReference>
<dbReference type="PANTHER" id="PTHR21040:SF8">
    <property type="entry name" value="BCDNA.GH04120"/>
    <property type="match status" value="1"/>
</dbReference>
<dbReference type="Gene3D" id="3.20.20.80">
    <property type="entry name" value="Glycosidases"/>
    <property type="match status" value="1"/>
</dbReference>
<dbReference type="Pfam" id="PF00728">
    <property type="entry name" value="Glyco_hydro_20"/>
    <property type="match status" value="1"/>
</dbReference>
<evidence type="ECO:0000256" key="4">
    <source>
        <dbReference type="ARBA" id="ARBA00022801"/>
    </source>
</evidence>